<keyword evidence="2 5" id="KW-0812">Transmembrane</keyword>
<keyword evidence="3 5" id="KW-1133">Transmembrane helix</keyword>
<evidence type="ECO:0000256" key="1">
    <source>
        <dbReference type="ARBA" id="ARBA00004141"/>
    </source>
</evidence>
<feature type="transmembrane region" description="Helical" evidence="5">
    <location>
        <begin position="77"/>
        <end position="104"/>
    </location>
</feature>
<dbReference type="RefSeq" id="WP_069125801.1">
    <property type="nucleotide sequence ID" value="NZ_CBCPJR010000001.1"/>
</dbReference>
<dbReference type="EMBL" id="CP023483">
    <property type="protein sequence ID" value="ATF27033.1"/>
    <property type="molecule type" value="Genomic_DNA"/>
</dbReference>
<evidence type="ECO:0000256" key="4">
    <source>
        <dbReference type="ARBA" id="ARBA00023136"/>
    </source>
</evidence>
<evidence type="ECO:0000313" key="6">
    <source>
        <dbReference type="EMBL" id="ATF27033.1"/>
    </source>
</evidence>
<comment type="subcellular location">
    <subcellularLocation>
        <location evidence="1">Membrane</location>
        <topology evidence="1">Multi-pass membrane protein</topology>
    </subcellularLocation>
</comment>
<evidence type="ECO:0000256" key="2">
    <source>
        <dbReference type="ARBA" id="ARBA00022692"/>
    </source>
</evidence>
<dbReference type="PANTHER" id="PTHR39157:SF1">
    <property type="entry name" value="DOXX FAMILY PROTEIN"/>
    <property type="match status" value="1"/>
</dbReference>
<protein>
    <submittedName>
        <fullName evidence="6">DoxX family membrane protein</fullName>
    </submittedName>
</protein>
<keyword evidence="4 5" id="KW-0472">Membrane</keyword>
<dbReference type="Proteomes" id="UP000243591">
    <property type="component" value="Chromosome"/>
</dbReference>
<evidence type="ECO:0000313" key="7">
    <source>
        <dbReference type="Proteomes" id="UP000243591"/>
    </source>
</evidence>
<feature type="transmembrane region" description="Helical" evidence="5">
    <location>
        <begin position="110"/>
        <end position="129"/>
    </location>
</feature>
<dbReference type="Pfam" id="PF07681">
    <property type="entry name" value="DoxX"/>
    <property type="match status" value="1"/>
</dbReference>
<dbReference type="STRING" id="2756.BFR44_04025"/>
<dbReference type="PANTHER" id="PTHR39157">
    <property type="entry name" value="INTEGRAL MEMBRANE PROTEIN-RELATED"/>
    <property type="match status" value="1"/>
</dbReference>
<dbReference type="InterPro" id="IPR032808">
    <property type="entry name" value="DoxX"/>
</dbReference>
<name>A0A1D2LRR2_BROTH</name>
<organism evidence="6 7">
    <name type="scientific">Brochothrix thermosphacta</name>
    <name type="common">Microbacterium thermosphactum</name>
    <dbReference type="NCBI Taxonomy" id="2756"/>
    <lineage>
        <taxon>Bacteria</taxon>
        <taxon>Bacillati</taxon>
        <taxon>Bacillota</taxon>
        <taxon>Bacilli</taxon>
        <taxon>Bacillales</taxon>
        <taxon>Listeriaceae</taxon>
        <taxon>Brochothrix</taxon>
    </lineage>
</organism>
<accession>A0A1D2LRR2</accession>
<dbReference type="GO" id="GO:0016020">
    <property type="term" value="C:membrane"/>
    <property type="evidence" value="ECO:0007669"/>
    <property type="project" value="UniProtKB-SubCell"/>
</dbReference>
<evidence type="ECO:0000256" key="5">
    <source>
        <dbReference type="SAM" id="Phobius"/>
    </source>
</evidence>
<dbReference type="KEGG" id="bths:CNY62_12050"/>
<gene>
    <name evidence="6" type="ORF">CNY62_12050</name>
</gene>
<dbReference type="OrthoDB" id="26941at2"/>
<keyword evidence="7" id="KW-1185">Reference proteome</keyword>
<proteinExistence type="predicted"/>
<reference evidence="6 7" key="1">
    <citation type="submission" date="2017-09" db="EMBL/GenBank/DDBJ databases">
        <title>Complete Genome Sequences of Two Strains of the Meat Spoilage Bacterium Brochothrix thermosphacta Isolated from Ground Chicken.</title>
        <authorList>
            <person name="Paoli G.C."/>
            <person name="Wijey C."/>
            <person name="Chen C.-Y."/>
            <person name="Nguyen L."/>
            <person name="Yan X."/>
            <person name="Irwin P.L."/>
        </authorList>
    </citation>
    <scope>NUCLEOTIDE SEQUENCE [LARGE SCALE GENOMIC DNA]</scope>
    <source>
        <strain evidence="6 7">BI</strain>
    </source>
</reference>
<dbReference type="AlphaFoldDB" id="A0A1D2LRR2"/>
<sequence>MLVEKISAYVLTLLRLLLGFSWLQEGIFKVQAHFTIQGLVNTIDGGTASPGWYQHFFSTVVSSSVPLFNFLIPAGEIAIGLGLIFGILTRSAILAACFMAINYWLANMIYIYPIQLMGSIILLACYNQATKYRLLSLWRYFKKRKLAS</sequence>
<evidence type="ECO:0000256" key="3">
    <source>
        <dbReference type="ARBA" id="ARBA00022989"/>
    </source>
</evidence>